<protein>
    <submittedName>
        <fullName evidence="1">Uncharacterized protein</fullName>
    </submittedName>
</protein>
<evidence type="ECO:0000313" key="1">
    <source>
        <dbReference type="EMBL" id="QJA46931.1"/>
    </source>
</evidence>
<proteinExistence type="predicted"/>
<dbReference type="EMBL" id="MT144026">
    <property type="protein sequence ID" value="QJA46931.1"/>
    <property type="molecule type" value="Genomic_DNA"/>
</dbReference>
<gene>
    <name evidence="1" type="ORF">TM448A00578_0017</name>
</gene>
<organism evidence="1">
    <name type="scientific">viral metagenome</name>
    <dbReference type="NCBI Taxonomy" id="1070528"/>
    <lineage>
        <taxon>unclassified sequences</taxon>
        <taxon>metagenomes</taxon>
        <taxon>organismal metagenomes</taxon>
    </lineage>
</organism>
<reference evidence="1" key="1">
    <citation type="submission" date="2020-03" db="EMBL/GenBank/DDBJ databases">
        <title>The deep terrestrial virosphere.</title>
        <authorList>
            <person name="Holmfeldt K."/>
            <person name="Nilsson E."/>
            <person name="Simone D."/>
            <person name="Lopez-Fernandez M."/>
            <person name="Wu X."/>
            <person name="de Brujin I."/>
            <person name="Lundin D."/>
            <person name="Andersson A."/>
            <person name="Bertilsson S."/>
            <person name="Dopson M."/>
        </authorList>
    </citation>
    <scope>NUCLEOTIDE SEQUENCE</scope>
    <source>
        <strain evidence="1">TM448A00578</strain>
    </source>
</reference>
<sequence>MEDIMYQTVSFYDFERAFVTADRADSFSYHGKKALFDYLEEMEDDTGAGNGIELDVIAICCDFSEYRSALEAVADYDFTPLQYCDDEETEENALEWLQDQTTVLSFDGGVIVQAF</sequence>
<dbReference type="AlphaFoldDB" id="A0A6H1ZHM5"/>
<name>A0A6H1ZHM5_9ZZZZ</name>
<accession>A0A6H1ZHM5</accession>